<gene>
    <name evidence="2" type="ORF">HJC23_010156</name>
</gene>
<name>A0ABD3P4G4_9STRA</name>
<feature type="region of interest" description="Disordered" evidence="1">
    <location>
        <begin position="257"/>
        <end position="398"/>
    </location>
</feature>
<keyword evidence="3" id="KW-1185">Reference proteome</keyword>
<evidence type="ECO:0000313" key="3">
    <source>
        <dbReference type="Proteomes" id="UP001516023"/>
    </source>
</evidence>
<organism evidence="2 3">
    <name type="scientific">Cyclotella cryptica</name>
    <dbReference type="NCBI Taxonomy" id="29204"/>
    <lineage>
        <taxon>Eukaryota</taxon>
        <taxon>Sar</taxon>
        <taxon>Stramenopiles</taxon>
        <taxon>Ochrophyta</taxon>
        <taxon>Bacillariophyta</taxon>
        <taxon>Coscinodiscophyceae</taxon>
        <taxon>Thalassiosirophycidae</taxon>
        <taxon>Stephanodiscales</taxon>
        <taxon>Stephanodiscaceae</taxon>
        <taxon>Cyclotella</taxon>
    </lineage>
</organism>
<sequence>MPSSPSSRSTANRPLYAIDFTAVACGKRIANTKRRVRWRFGFANPDALAAGETGTACRGEEHDITMVWSVTSGKRLILADGQEVHYSNSRSAVIDFSWTMRGNHVLKVVAHATAPMSVDPGFRQYDFFVDGRSFFTFPKVYRLGLTGGRTVSHDSGGRARTGMAESSDRRKSDGIAQIEAPHNHDEEEAYLREAIKASLEEEKARKEKGQSPSKKPALSAEATDLLIDFMDDFASTGNTLPPAPAPINNSWALAPAPQTANQWAPPPAAPGNNWAMAAATSQPPAPQPTFDQFAAPSDPFGASYTGSPRNYSANPPTQPQMQSQAPSQFSDPFASQSFAQPPPAPMPAPAAAPAYGLDPFAASAGPTSDPFAPQPPAPAAAPAVPTANFGAPSGTQPAPVNLTMNSLNGFDGLLGASNGGADSGGTMADKALQNLMGSIDSFGITGSAAKPPANNPFDSNNIMSNATLGEMKIAKSGLAEKKPVMNSPPGGALVPVSNPSGNWGGYGVQQQPQYNVGGSMGMGGSMSMQQPPQYPMSGGYGQQQPQMAYGQQMQQQPMGIGQSMQQQQYGYGASPQYGQQQHQQQPPQWGAPSYQ</sequence>
<proteinExistence type="predicted"/>
<protein>
    <submittedName>
        <fullName evidence="2">Uncharacterized protein</fullName>
    </submittedName>
</protein>
<reference evidence="2 3" key="1">
    <citation type="journal article" date="2020" name="G3 (Bethesda)">
        <title>Improved Reference Genome for Cyclotella cryptica CCMP332, a Model for Cell Wall Morphogenesis, Salinity Adaptation, and Lipid Production in Diatoms (Bacillariophyta).</title>
        <authorList>
            <person name="Roberts W.R."/>
            <person name="Downey K.M."/>
            <person name="Ruck E.C."/>
            <person name="Traller J.C."/>
            <person name="Alverson A.J."/>
        </authorList>
    </citation>
    <scope>NUCLEOTIDE SEQUENCE [LARGE SCALE GENOMIC DNA]</scope>
    <source>
        <strain evidence="2 3">CCMP332</strain>
    </source>
</reference>
<feature type="compositionally biased region" description="Low complexity" evidence="1">
    <location>
        <begin position="542"/>
        <end position="588"/>
    </location>
</feature>
<comment type="caution">
    <text evidence="2">The sequence shown here is derived from an EMBL/GenBank/DDBJ whole genome shotgun (WGS) entry which is preliminary data.</text>
</comment>
<dbReference type="EMBL" id="JABMIG020000280">
    <property type="protein sequence ID" value="KAL3782647.1"/>
    <property type="molecule type" value="Genomic_DNA"/>
</dbReference>
<evidence type="ECO:0000313" key="2">
    <source>
        <dbReference type="EMBL" id="KAL3782647.1"/>
    </source>
</evidence>
<dbReference type="Proteomes" id="UP001516023">
    <property type="component" value="Unassembled WGS sequence"/>
</dbReference>
<feature type="compositionally biased region" description="Polar residues" evidence="1">
    <location>
        <begin position="304"/>
        <end position="330"/>
    </location>
</feature>
<dbReference type="AlphaFoldDB" id="A0ABD3P4G4"/>
<feature type="compositionally biased region" description="Low complexity" evidence="1">
    <location>
        <begin position="270"/>
        <end position="282"/>
    </location>
</feature>
<feature type="compositionally biased region" description="Pro residues" evidence="1">
    <location>
        <begin position="340"/>
        <end position="350"/>
    </location>
</feature>
<evidence type="ECO:0000256" key="1">
    <source>
        <dbReference type="SAM" id="MobiDB-lite"/>
    </source>
</evidence>
<feature type="region of interest" description="Disordered" evidence="1">
    <location>
        <begin position="151"/>
        <end position="187"/>
    </location>
</feature>
<accession>A0ABD3P4G4</accession>
<feature type="region of interest" description="Disordered" evidence="1">
    <location>
        <begin position="516"/>
        <end position="595"/>
    </location>
</feature>